<dbReference type="InterPro" id="IPR011010">
    <property type="entry name" value="DNA_brk_join_enz"/>
</dbReference>
<evidence type="ECO:0000313" key="7">
    <source>
        <dbReference type="Proteomes" id="UP000721442"/>
    </source>
</evidence>
<evidence type="ECO:0000259" key="4">
    <source>
        <dbReference type="Pfam" id="PF13356"/>
    </source>
</evidence>
<accession>A0A940DEC9</accession>
<evidence type="ECO:0000259" key="5">
    <source>
        <dbReference type="Pfam" id="PF22022"/>
    </source>
</evidence>
<dbReference type="GO" id="GO:0015074">
    <property type="term" value="P:DNA integration"/>
    <property type="evidence" value="ECO:0007669"/>
    <property type="project" value="UniProtKB-KW"/>
</dbReference>
<dbReference type="PANTHER" id="PTHR30629">
    <property type="entry name" value="PROPHAGE INTEGRASE"/>
    <property type="match status" value="1"/>
</dbReference>
<reference evidence="6" key="2">
    <citation type="journal article" date="2021" name="PeerJ">
        <title>Extensive microbial diversity within the chicken gut microbiome revealed by metagenomics and culture.</title>
        <authorList>
            <person name="Gilroy R."/>
            <person name="Ravi A."/>
            <person name="Getino M."/>
            <person name="Pursley I."/>
            <person name="Horton D.L."/>
            <person name="Alikhan N.F."/>
            <person name="Baker D."/>
            <person name="Gharbi K."/>
            <person name="Hall N."/>
            <person name="Watson M."/>
            <person name="Adriaenssens E.M."/>
            <person name="Foster-Nyarko E."/>
            <person name="Jarju S."/>
            <person name="Secka A."/>
            <person name="Antonio M."/>
            <person name="Oren A."/>
            <person name="Chaudhuri R.R."/>
            <person name="La Ragione R."/>
            <person name="Hildebrand F."/>
            <person name="Pallen M.J."/>
        </authorList>
    </citation>
    <scope>NUCLEOTIDE SEQUENCE</scope>
    <source>
        <strain evidence="6">B1-16210</strain>
    </source>
</reference>
<proteinExistence type="inferred from homology"/>
<name>A0A940DEC9_9PROT</name>
<evidence type="ECO:0000256" key="1">
    <source>
        <dbReference type="ARBA" id="ARBA00008857"/>
    </source>
</evidence>
<evidence type="ECO:0000256" key="3">
    <source>
        <dbReference type="ARBA" id="ARBA00023125"/>
    </source>
</evidence>
<protein>
    <submittedName>
        <fullName evidence="6">Integrase family protein</fullName>
    </submittedName>
</protein>
<dbReference type="Gene3D" id="3.30.160.390">
    <property type="entry name" value="Integrase, DNA-binding domain"/>
    <property type="match status" value="1"/>
</dbReference>
<dbReference type="PANTHER" id="PTHR30629:SF2">
    <property type="entry name" value="PROPHAGE INTEGRASE INTS-RELATED"/>
    <property type="match status" value="1"/>
</dbReference>
<feature type="domain" description="Integrase DNA-binding" evidence="4">
    <location>
        <begin position="32"/>
        <end position="81"/>
    </location>
</feature>
<dbReference type="GO" id="GO:0003677">
    <property type="term" value="F:DNA binding"/>
    <property type="evidence" value="ECO:0007669"/>
    <property type="project" value="UniProtKB-KW"/>
</dbReference>
<dbReference type="InterPro" id="IPR025166">
    <property type="entry name" value="Integrase_DNA_bind_dom"/>
</dbReference>
<dbReference type="AlphaFoldDB" id="A0A940DEC9"/>
<dbReference type="Pfam" id="PF13356">
    <property type="entry name" value="Arm-DNA-bind_3"/>
    <property type="match status" value="1"/>
</dbReference>
<dbReference type="EMBL" id="JADINE010000050">
    <property type="protein sequence ID" value="MBO8407601.1"/>
    <property type="molecule type" value="Genomic_DNA"/>
</dbReference>
<comment type="similarity">
    <text evidence="1">Belongs to the 'phage' integrase family.</text>
</comment>
<organism evidence="6 7">
    <name type="scientific">Candidatus Enterousia excrementavium</name>
    <dbReference type="NCBI Taxonomy" id="2840789"/>
    <lineage>
        <taxon>Bacteria</taxon>
        <taxon>Pseudomonadati</taxon>
        <taxon>Pseudomonadota</taxon>
        <taxon>Alphaproteobacteria</taxon>
        <taxon>Candidatus Enterousia</taxon>
    </lineage>
</organism>
<sequence length="332" mass="38214">MAHQFFFNPFILDNLPAPATGFDVVQDISEPRLRLYVTSRGVKTFFVRKRVHGRDKRIIIGNYPAMDVEDARSAVAGVLESALQKTPVRRKKISLKKFLDVYLEKRVRRNSISRDKLERAIARHLVPLLDKNVDAITRDDVTQVIGNISGRAIAGRMQEFLQSVFKYAVDSGYVKQSPIVGLPRVPQHRRVRPLNRHGFHRLMQAIEQESDLNLRAAFFMLVYGFAPKSQVFSMQWRDLDFNHYTWCERPLSDMAVVLLQDLPQDGRWVFPGRGRGHLTDPRTAWRRVAVAAGIPNLTMDDVHKFLMRQLTWTSDCEDFRNNMNAVLTDVVG</sequence>
<reference evidence="6" key="1">
    <citation type="submission" date="2020-10" db="EMBL/GenBank/DDBJ databases">
        <authorList>
            <person name="Gilroy R."/>
        </authorList>
    </citation>
    <scope>NUCLEOTIDE SEQUENCE</scope>
    <source>
        <strain evidence="6">B1-16210</strain>
    </source>
</reference>
<dbReference type="InterPro" id="IPR053876">
    <property type="entry name" value="Phage_int_M"/>
</dbReference>
<evidence type="ECO:0000256" key="2">
    <source>
        <dbReference type="ARBA" id="ARBA00022908"/>
    </source>
</evidence>
<evidence type="ECO:0000313" key="6">
    <source>
        <dbReference type="EMBL" id="MBO8407601.1"/>
    </source>
</evidence>
<keyword evidence="3" id="KW-0238">DNA-binding</keyword>
<feature type="domain" description="Phage integrase central" evidence="5">
    <location>
        <begin position="105"/>
        <end position="179"/>
    </location>
</feature>
<dbReference type="Pfam" id="PF22022">
    <property type="entry name" value="Phage_int_M"/>
    <property type="match status" value="1"/>
</dbReference>
<comment type="caution">
    <text evidence="6">The sequence shown here is derived from an EMBL/GenBank/DDBJ whole genome shotgun (WGS) entry which is preliminary data.</text>
</comment>
<gene>
    <name evidence="6" type="ORF">IAC77_04050</name>
</gene>
<dbReference type="Proteomes" id="UP000721442">
    <property type="component" value="Unassembled WGS sequence"/>
</dbReference>
<dbReference type="InterPro" id="IPR038488">
    <property type="entry name" value="Integrase_DNA-bd_sf"/>
</dbReference>
<dbReference type="InterPro" id="IPR010998">
    <property type="entry name" value="Integrase_recombinase_N"/>
</dbReference>
<keyword evidence="2" id="KW-0229">DNA integration</keyword>
<dbReference type="Gene3D" id="1.10.150.130">
    <property type="match status" value="1"/>
</dbReference>
<dbReference type="InterPro" id="IPR050808">
    <property type="entry name" value="Phage_Integrase"/>
</dbReference>
<dbReference type="SUPFAM" id="SSF56349">
    <property type="entry name" value="DNA breaking-rejoining enzymes"/>
    <property type="match status" value="1"/>
</dbReference>